<organism evidence="1">
    <name type="scientific">Rhizophagus irregularis (strain DAOM 181602 / DAOM 197198 / MUCL 43194)</name>
    <name type="common">Arbuscular mycorrhizal fungus</name>
    <name type="synonym">Glomus intraradices</name>
    <dbReference type="NCBI Taxonomy" id="747089"/>
    <lineage>
        <taxon>Eukaryota</taxon>
        <taxon>Fungi</taxon>
        <taxon>Fungi incertae sedis</taxon>
        <taxon>Mucoromycota</taxon>
        <taxon>Glomeromycotina</taxon>
        <taxon>Glomeromycetes</taxon>
        <taxon>Glomerales</taxon>
        <taxon>Glomeraceae</taxon>
        <taxon>Rhizophagus</taxon>
    </lineage>
</organism>
<dbReference type="AlphaFoldDB" id="U9SL29"/>
<dbReference type="EMBL" id="KI300331">
    <property type="protein sequence ID" value="ERZ96574.1"/>
    <property type="molecule type" value="Genomic_DNA"/>
</dbReference>
<reference evidence="1" key="1">
    <citation type="submission" date="2013-07" db="EMBL/GenBank/DDBJ databases">
        <title>The genome of an arbuscular mycorrhizal fungus provides insights into the evolution of the oldest plant symbiosis.</title>
        <authorList>
            <consortium name="DOE Joint Genome Institute"/>
            <person name="Tisserant E."/>
            <person name="Malbreil M."/>
            <person name="Kuo A."/>
            <person name="Kohler A."/>
            <person name="Symeonidi A."/>
            <person name="Balestrini R."/>
            <person name="Charron P."/>
            <person name="Duensing N."/>
            <person name="Frei-dit-Frey N."/>
            <person name="Gianinazzi-Pearson V."/>
            <person name="Gilbert B."/>
            <person name="Handa Y."/>
            <person name="Hijri M."/>
            <person name="Kaul R."/>
            <person name="Kawaguchi M."/>
            <person name="Krajinski F."/>
            <person name="Lammers P."/>
            <person name="Lapierre D."/>
            <person name="Masclaux F.G."/>
            <person name="Murat C."/>
            <person name="Morin E."/>
            <person name="Ndikumana S."/>
            <person name="Pagni M."/>
            <person name="Petitpierre D."/>
            <person name="Requena N."/>
            <person name="Rosikiewicz P."/>
            <person name="Riley R."/>
            <person name="Saito K."/>
            <person name="San Clemente H."/>
            <person name="Shapiro H."/>
            <person name="van Tuinen D."/>
            <person name="Becard G."/>
            <person name="Bonfante P."/>
            <person name="Paszkowski U."/>
            <person name="Shachar-Hill Y."/>
            <person name="Young J.P."/>
            <person name="Sanders I.R."/>
            <person name="Henrissat B."/>
            <person name="Rensing S.A."/>
            <person name="Grigoriev I.V."/>
            <person name="Corradi N."/>
            <person name="Roux C."/>
            <person name="Martin F."/>
        </authorList>
    </citation>
    <scope>NUCLEOTIDE SEQUENCE</scope>
    <source>
        <strain evidence="1">DAOM 197198</strain>
    </source>
</reference>
<proteinExistence type="predicted"/>
<evidence type="ECO:0000313" key="1">
    <source>
        <dbReference type="EMBL" id="ERZ96574.1"/>
    </source>
</evidence>
<protein>
    <submittedName>
        <fullName evidence="1">Uncharacterized protein</fullName>
    </submittedName>
</protein>
<name>U9SL29_RHIID</name>
<dbReference type="HOGENOM" id="CLU_2980300_0_0_1"/>
<sequence>MSLKKLVMKNVTLKYLYSHMKKLNDTLKYLYSYMKKLVMKNDTLRIFIFVYKKFIYYY</sequence>
<accession>U9SL29</accession>
<gene>
    <name evidence="1" type="ORF">GLOINDRAFT_340579</name>
</gene>